<name>A0A0W8F4K1_9ZZZZ</name>
<accession>A0A0W8F4K1</accession>
<reference evidence="2" key="1">
    <citation type="journal article" date="2015" name="Proc. Natl. Acad. Sci. U.S.A.">
        <title>Networks of energetic and metabolic interactions define dynamics in microbial communities.</title>
        <authorList>
            <person name="Embree M."/>
            <person name="Liu J.K."/>
            <person name="Al-Bassam M.M."/>
            <person name="Zengler K."/>
        </authorList>
    </citation>
    <scope>NUCLEOTIDE SEQUENCE</scope>
</reference>
<evidence type="ECO:0000256" key="1">
    <source>
        <dbReference type="SAM" id="MobiDB-lite"/>
    </source>
</evidence>
<comment type="caution">
    <text evidence="2">The sequence shown here is derived from an EMBL/GenBank/DDBJ whole genome shotgun (WGS) entry which is preliminary data.</text>
</comment>
<dbReference type="EMBL" id="LNQE01001526">
    <property type="protein sequence ID" value="KUG15830.1"/>
    <property type="molecule type" value="Genomic_DNA"/>
</dbReference>
<sequence>MMRTAAENISKTRKTMEHCGSTEVPQPDSHGFSHQKFWREPDTGRFRPVPG</sequence>
<evidence type="ECO:0000313" key="2">
    <source>
        <dbReference type="EMBL" id="KUG15830.1"/>
    </source>
</evidence>
<proteinExistence type="predicted"/>
<organism evidence="2">
    <name type="scientific">hydrocarbon metagenome</name>
    <dbReference type="NCBI Taxonomy" id="938273"/>
    <lineage>
        <taxon>unclassified sequences</taxon>
        <taxon>metagenomes</taxon>
        <taxon>ecological metagenomes</taxon>
    </lineage>
</organism>
<gene>
    <name evidence="2" type="ORF">ASZ90_014512</name>
</gene>
<dbReference type="AlphaFoldDB" id="A0A0W8F4K1"/>
<protein>
    <submittedName>
        <fullName evidence="2">Uncharacterized protein</fullName>
    </submittedName>
</protein>
<feature type="region of interest" description="Disordered" evidence="1">
    <location>
        <begin position="1"/>
        <end position="51"/>
    </location>
</feature>